<dbReference type="Gene3D" id="2.130.10.10">
    <property type="entry name" value="YVTN repeat-like/Quinoprotein amine dehydrogenase"/>
    <property type="match status" value="1"/>
</dbReference>
<dbReference type="SMART" id="SM00320">
    <property type="entry name" value="WD40"/>
    <property type="match status" value="5"/>
</dbReference>
<keyword evidence="4" id="KW-0677">Repeat</keyword>
<evidence type="ECO:0000256" key="3">
    <source>
        <dbReference type="ARBA" id="ARBA00022574"/>
    </source>
</evidence>
<dbReference type="SUPFAM" id="SSF50978">
    <property type="entry name" value="WD40 repeat-like"/>
    <property type="match status" value="1"/>
</dbReference>
<dbReference type="PANTHER" id="PTHR22842">
    <property type="entry name" value="WD40 REPEAT PROTEIN"/>
    <property type="match status" value="1"/>
</dbReference>
<feature type="repeat" description="WD" evidence="6">
    <location>
        <begin position="135"/>
        <end position="174"/>
    </location>
</feature>
<keyword evidence="3 6" id="KW-0853">WD repeat</keyword>
<dbReference type="GO" id="GO:0005737">
    <property type="term" value="C:cytoplasm"/>
    <property type="evidence" value="ECO:0007669"/>
    <property type="project" value="UniProtKB-SubCell"/>
</dbReference>
<dbReference type="InterPro" id="IPR051980">
    <property type="entry name" value="WD_repeat_MORG1"/>
</dbReference>
<dbReference type="GO" id="GO:0071013">
    <property type="term" value="C:catalytic step 2 spliceosome"/>
    <property type="evidence" value="ECO:0007669"/>
    <property type="project" value="TreeGrafter"/>
</dbReference>
<evidence type="ECO:0000256" key="1">
    <source>
        <dbReference type="ARBA" id="ARBA00004496"/>
    </source>
</evidence>
<feature type="repeat" description="WD" evidence="6">
    <location>
        <begin position="92"/>
        <end position="134"/>
    </location>
</feature>
<reference evidence="7" key="1">
    <citation type="submission" date="2021-01" db="EMBL/GenBank/DDBJ databases">
        <authorList>
            <person name="Corre E."/>
            <person name="Pelletier E."/>
            <person name="Niang G."/>
            <person name="Scheremetjew M."/>
            <person name="Finn R."/>
            <person name="Kale V."/>
            <person name="Holt S."/>
            <person name="Cochrane G."/>
            <person name="Meng A."/>
            <person name="Brown T."/>
            <person name="Cohen L."/>
        </authorList>
    </citation>
    <scope>NUCLEOTIDE SEQUENCE</scope>
    <source>
        <strain evidence="7">CCMP 769</strain>
    </source>
</reference>
<accession>A0A7S3A4P9</accession>
<evidence type="ECO:0008006" key="8">
    <source>
        <dbReference type="Google" id="ProtNLM"/>
    </source>
</evidence>
<evidence type="ECO:0000256" key="2">
    <source>
        <dbReference type="ARBA" id="ARBA00022490"/>
    </source>
</evidence>
<keyword evidence="2" id="KW-0963">Cytoplasm</keyword>
<comment type="subcellular location">
    <subcellularLocation>
        <location evidence="1">Cytoplasm</location>
    </subcellularLocation>
</comment>
<dbReference type="Pfam" id="PF00400">
    <property type="entry name" value="WD40"/>
    <property type="match status" value="4"/>
</dbReference>
<gene>
    <name evidence="7" type="ORF">RMAR00112_LOCUS26677</name>
</gene>
<comment type="similarity">
    <text evidence="5">Belongs to the WD repeat MORG1 family.</text>
</comment>
<dbReference type="PROSITE" id="PS50082">
    <property type="entry name" value="WD_REPEATS_2"/>
    <property type="match status" value="2"/>
</dbReference>
<dbReference type="InterPro" id="IPR015943">
    <property type="entry name" value="WD40/YVTN_repeat-like_dom_sf"/>
</dbReference>
<dbReference type="InterPro" id="IPR036322">
    <property type="entry name" value="WD40_repeat_dom_sf"/>
</dbReference>
<dbReference type="InterPro" id="IPR001680">
    <property type="entry name" value="WD40_rpt"/>
</dbReference>
<dbReference type="EMBL" id="HBHW01034685">
    <property type="protein sequence ID" value="CAE0058621.1"/>
    <property type="molecule type" value="Transcribed_RNA"/>
</dbReference>
<sequence length="298" mass="32115">MVEIAVRWQLNRHVDAVVAAKMGNVVAATSSLNGSDWDGQVLGLTSDGTTEADFLVECGISDLCSSGEGHFIAACDDGLIRVIHKEGVLPLPGGHNDCATSIAMASGREKLVVSGGMDATVMLWDLDTPDRPSKFECHSDGINSIEWMGSSILTSSSDGSYAIWDLRDRKIKPQVKVNVGAIVYAATSENSDKVVLSTEHCDILAYDSRMTQPEPLWTLTKLTAPARRLKTSPHDSSILAAGTDEPSTVIVDTTDGGIKKELYHHKDFVRGVAWNPETPRVLYCGSWDKTVSMVKLGP</sequence>
<evidence type="ECO:0000256" key="5">
    <source>
        <dbReference type="ARBA" id="ARBA00038145"/>
    </source>
</evidence>
<dbReference type="PANTHER" id="PTHR22842:SF3">
    <property type="entry name" value="WD REPEAT DOMAIN-CONTAINING PROTEIN 83"/>
    <property type="match status" value="1"/>
</dbReference>
<protein>
    <recommendedName>
        <fullName evidence="8">Peroxin-7</fullName>
    </recommendedName>
</protein>
<organism evidence="7">
    <name type="scientific">Rhodosorus marinus</name>
    <dbReference type="NCBI Taxonomy" id="101924"/>
    <lineage>
        <taxon>Eukaryota</taxon>
        <taxon>Rhodophyta</taxon>
        <taxon>Stylonematophyceae</taxon>
        <taxon>Stylonematales</taxon>
        <taxon>Stylonemataceae</taxon>
        <taxon>Rhodosorus</taxon>
    </lineage>
</organism>
<evidence type="ECO:0000256" key="4">
    <source>
        <dbReference type="ARBA" id="ARBA00022737"/>
    </source>
</evidence>
<dbReference type="GO" id="GO:0000398">
    <property type="term" value="P:mRNA splicing, via spliceosome"/>
    <property type="evidence" value="ECO:0007669"/>
    <property type="project" value="TreeGrafter"/>
</dbReference>
<dbReference type="InterPro" id="IPR019775">
    <property type="entry name" value="WD40_repeat_CS"/>
</dbReference>
<dbReference type="PROSITE" id="PS00678">
    <property type="entry name" value="WD_REPEATS_1"/>
    <property type="match status" value="1"/>
</dbReference>
<proteinExistence type="inferred from homology"/>
<evidence type="ECO:0000256" key="6">
    <source>
        <dbReference type="PROSITE-ProRule" id="PRU00221"/>
    </source>
</evidence>
<dbReference type="AlphaFoldDB" id="A0A7S3A4P9"/>
<dbReference type="PROSITE" id="PS50294">
    <property type="entry name" value="WD_REPEATS_REGION"/>
    <property type="match status" value="2"/>
</dbReference>
<name>A0A7S3A4P9_9RHOD</name>
<evidence type="ECO:0000313" key="7">
    <source>
        <dbReference type="EMBL" id="CAE0058621.1"/>
    </source>
</evidence>